<evidence type="ECO:0000256" key="1">
    <source>
        <dbReference type="SAM" id="SignalP"/>
    </source>
</evidence>
<gene>
    <name evidence="2" type="ordered locus">VC_0933</name>
</gene>
<dbReference type="Proteomes" id="UP000000584">
    <property type="component" value="Chromosome I"/>
</dbReference>
<dbReference type="PIR" id="C82262">
    <property type="entry name" value="C82262"/>
</dbReference>
<dbReference type="EnsemblBacteria" id="AAF94095">
    <property type="protein sequence ID" value="AAF94095"/>
    <property type="gene ID" value="VC_0933"/>
</dbReference>
<accession>Q9KTG9</accession>
<dbReference type="KEGG" id="vch:VC_0933"/>
<evidence type="ECO:0000313" key="2">
    <source>
        <dbReference type="EMBL" id="AAF94095.1"/>
    </source>
</evidence>
<feature type="chain" id="PRO_5004329022" evidence="1">
    <location>
        <begin position="23"/>
        <end position="134"/>
    </location>
</feature>
<dbReference type="HOGENOM" id="CLU_1895319_0_0_6"/>
<evidence type="ECO:0000313" key="3">
    <source>
        <dbReference type="Proteomes" id="UP000000584"/>
    </source>
</evidence>
<keyword evidence="1" id="KW-0732">Signal</keyword>
<dbReference type="AlphaFoldDB" id="Q9KTG9"/>
<keyword evidence="3" id="KW-1185">Reference proteome</keyword>
<feature type="signal peptide" evidence="1">
    <location>
        <begin position="1"/>
        <end position="22"/>
    </location>
</feature>
<reference evidence="2 3" key="1">
    <citation type="journal article" date="2000" name="Nature">
        <title>DNA sequence of both chromosomes of the cholera pathogen Vibrio cholerae.</title>
        <authorList>
            <person name="Heidelberg J.F."/>
            <person name="Eisen J.A."/>
            <person name="Nelson W.C."/>
            <person name="Clayton R.A."/>
            <person name="Gwinn M.L."/>
            <person name="Dodson R.J."/>
            <person name="Haft D.H."/>
            <person name="Hickey E.K."/>
            <person name="Peterson J.D."/>
            <person name="Umayam L.A."/>
            <person name="Gill S.R."/>
            <person name="Nelson K.E."/>
            <person name="Read T.D."/>
            <person name="Tettelin H."/>
            <person name="Richardson D."/>
            <person name="Ermolaeva M.D."/>
            <person name="Vamathevan J."/>
            <person name="Bass S."/>
            <person name="Qin H."/>
            <person name="Dragoi I."/>
            <person name="Sellers P."/>
            <person name="McDonald L."/>
            <person name="Utterback T."/>
            <person name="Fleishmann R.D."/>
            <person name="Nierman W.C."/>
            <person name="White O."/>
            <person name="Salzberg S.L."/>
            <person name="Smith H.O."/>
            <person name="Colwell R.R."/>
            <person name="Mekalanos J.J."/>
            <person name="Venter J.C."/>
            <person name="Fraser C.M."/>
        </authorList>
    </citation>
    <scope>NUCLEOTIDE SEQUENCE [LARGE SCALE GENOMIC DNA]</scope>
    <source>
        <strain evidence="3">ATCC 39315 / El Tor Inaba N16961</strain>
    </source>
</reference>
<name>Q9KTG9_VIBCH</name>
<proteinExistence type="predicted"/>
<dbReference type="STRING" id="243277.VC_0933"/>
<dbReference type="EMBL" id="AE003852">
    <property type="protein sequence ID" value="AAF94095.1"/>
    <property type="molecule type" value="Genomic_DNA"/>
</dbReference>
<organism evidence="2 3">
    <name type="scientific">Vibrio cholerae serotype O1 (strain ATCC 39315 / El Tor Inaba N16961)</name>
    <dbReference type="NCBI Taxonomy" id="243277"/>
    <lineage>
        <taxon>Bacteria</taxon>
        <taxon>Pseudomonadati</taxon>
        <taxon>Pseudomonadota</taxon>
        <taxon>Gammaproteobacteria</taxon>
        <taxon>Vibrionales</taxon>
        <taxon>Vibrionaceae</taxon>
        <taxon>Vibrio</taxon>
    </lineage>
</organism>
<protein>
    <submittedName>
        <fullName evidence="2">Uncharacterized protein</fullName>
    </submittedName>
</protein>
<sequence length="134" mass="14782">MKPVPLPLVLLIAFFPSMNAFAESEINTTASFDPALCTQESQLNSALNQTTDLLTTVASLMVTCPENAVQIAALASNLNPSLTREIYLVLFSDVVDDQRVQLAVDACAVSFKNNVPMWYKPRLKVRHKSLLKRS</sequence>